<accession>A0A5N6N3A3</accession>
<proteinExistence type="predicted"/>
<organism evidence="1 2">
    <name type="scientific">Mikania micrantha</name>
    <name type="common">bitter vine</name>
    <dbReference type="NCBI Taxonomy" id="192012"/>
    <lineage>
        <taxon>Eukaryota</taxon>
        <taxon>Viridiplantae</taxon>
        <taxon>Streptophyta</taxon>
        <taxon>Embryophyta</taxon>
        <taxon>Tracheophyta</taxon>
        <taxon>Spermatophyta</taxon>
        <taxon>Magnoliopsida</taxon>
        <taxon>eudicotyledons</taxon>
        <taxon>Gunneridae</taxon>
        <taxon>Pentapetalae</taxon>
        <taxon>asterids</taxon>
        <taxon>campanulids</taxon>
        <taxon>Asterales</taxon>
        <taxon>Asteraceae</taxon>
        <taxon>Asteroideae</taxon>
        <taxon>Heliantheae alliance</taxon>
        <taxon>Eupatorieae</taxon>
        <taxon>Mikania</taxon>
    </lineage>
</organism>
<dbReference type="EMBL" id="SZYD01000014">
    <property type="protein sequence ID" value="KAD4180205.1"/>
    <property type="molecule type" value="Genomic_DNA"/>
</dbReference>
<sequence>MALDQSHNRSNTVVPGVTAIAAATAGFQSPVNIVTDCVLGFGGGQWKVKKSNLVTAKGIKKGTLDMVDVHVDGVNDVTPGPSPCDLWHQTDF</sequence>
<evidence type="ECO:0000313" key="1">
    <source>
        <dbReference type="EMBL" id="KAD4180205.1"/>
    </source>
</evidence>
<dbReference type="AlphaFoldDB" id="A0A5N6N3A3"/>
<gene>
    <name evidence="1" type="ORF">E3N88_28796</name>
</gene>
<dbReference type="Proteomes" id="UP000326396">
    <property type="component" value="Linkage Group LG4"/>
</dbReference>
<reference evidence="1 2" key="1">
    <citation type="submission" date="2019-05" db="EMBL/GenBank/DDBJ databases">
        <title>Mikania micrantha, genome provides insights into the molecular mechanism of rapid growth.</title>
        <authorList>
            <person name="Liu B."/>
        </authorList>
    </citation>
    <scope>NUCLEOTIDE SEQUENCE [LARGE SCALE GENOMIC DNA]</scope>
    <source>
        <strain evidence="1">NLD-2019</strain>
        <tissue evidence="1">Leaf</tissue>
    </source>
</reference>
<protein>
    <submittedName>
        <fullName evidence="1">Uncharacterized protein</fullName>
    </submittedName>
</protein>
<evidence type="ECO:0000313" key="2">
    <source>
        <dbReference type="Proteomes" id="UP000326396"/>
    </source>
</evidence>
<keyword evidence="2" id="KW-1185">Reference proteome</keyword>
<name>A0A5N6N3A3_9ASTR</name>
<comment type="caution">
    <text evidence="1">The sequence shown here is derived from an EMBL/GenBank/DDBJ whole genome shotgun (WGS) entry which is preliminary data.</text>
</comment>